<dbReference type="EMBL" id="CP002360">
    <property type="protein sequence ID" value="AEE96249.1"/>
    <property type="molecule type" value="Genomic_DNA"/>
</dbReference>
<evidence type="ECO:0000313" key="20">
    <source>
        <dbReference type="Proteomes" id="UP000008457"/>
    </source>
</evidence>
<evidence type="ECO:0000256" key="3">
    <source>
        <dbReference type="ARBA" id="ARBA00010183"/>
    </source>
</evidence>
<dbReference type="GO" id="GO:0019843">
    <property type="term" value="F:rRNA binding"/>
    <property type="evidence" value="ECO:0007669"/>
    <property type="project" value="UniProtKB-KW"/>
</dbReference>
<dbReference type="GO" id="GO:0006364">
    <property type="term" value="P:rRNA processing"/>
    <property type="evidence" value="ECO:0007669"/>
    <property type="project" value="UniProtKB-UniRule"/>
</dbReference>
<organism evidence="19 20">
    <name type="scientific">Mahella australiensis (strain DSM 15567 / CIP 107919 / 50-1 BON)</name>
    <dbReference type="NCBI Taxonomy" id="697281"/>
    <lineage>
        <taxon>Bacteria</taxon>
        <taxon>Bacillati</taxon>
        <taxon>Bacillota</taxon>
        <taxon>Clostridia</taxon>
        <taxon>Thermoanaerobacterales</taxon>
        <taxon>Thermoanaerobacterales Family IV. Incertae Sedis</taxon>
        <taxon>Mahella</taxon>
    </lineage>
</organism>
<evidence type="ECO:0000256" key="9">
    <source>
        <dbReference type="ARBA" id="ARBA00022722"/>
    </source>
</evidence>
<keyword evidence="13 16" id="KW-0460">Magnesium</keyword>
<dbReference type="Gene3D" id="3.30.160.20">
    <property type="match status" value="1"/>
</dbReference>
<dbReference type="Proteomes" id="UP000008457">
    <property type="component" value="Chromosome"/>
</dbReference>
<reference evidence="20" key="1">
    <citation type="submission" date="2010-11" db="EMBL/GenBank/DDBJ databases">
        <title>The complete genome of Mahella australiensis DSM 15567.</title>
        <authorList>
            <consortium name="US DOE Joint Genome Institute (JGI-PGF)"/>
            <person name="Lucas S."/>
            <person name="Copeland A."/>
            <person name="Lapidus A."/>
            <person name="Bruce D."/>
            <person name="Goodwin L."/>
            <person name="Pitluck S."/>
            <person name="Kyrpides N."/>
            <person name="Mavromatis K."/>
            <person name="Pagani I."/>
            <person name="Ivanova N."/>
            <person name="Teshima H."/>
            <person name="Brettin T."/>
            <person name="Detter J.C."/>
            <person name="Han C."/>
            <person name="Tapia R."/>
            <person name="Land M."/>
            <person name="Hauser L."/>
            <person name="Markowitz V."/>
            <person name="Cheng J.-F."/>
            <person name="Hugenholtz P."/>
            <person name="Woyke T."/>
            <person name="Wu D."/>
            <person name="Spring S."/>
            <person name="Pukall R."/>
            <person name="Steenblock K."/>
            <person name="Schneider S."/>
            <person name="Klenk H.-P."/>
            <person name="Eisen J.A."/>
        </authorList>
    </citation>
    <scope>NUCLEOTIDE SEQUENCE [LARGE SCALE GENOMIC DNA]</scope>
    <source>
        <strain evidence="20">DSM 15567 / CIP 107919 / 50-1 BON</strain>
    </source>
</reference>
<evidence type="ECO:0000256" key="2">
    <source>
        <dbReference type="ARBA" id="ARBA00004496"/>
    </source>
</evidence>
<keyword evidence="5 16" id="KW-0963">Cytoplasm</keyword>
<dbReference type="InterPro" id="IPR000999">
    <property type="entry name" value="RNase_III_dom"/>
</dbReference>
<reference evidence="19 20" key="2">
    <citation type="journal article" date="2011" name="Stand. Genomic Sci.">
        <title>Complete genome sequence of Mahella australiensis type strain (50-1 BON).</title>
        <authorList>
            <person name="Sikorski J."/>
            <person name="Teshima H."/>
            <person name="Nolan M."/>
            <person name="Lucas S."/>
            <person name="Hammon N."/>
            <person name="Deshpande S."/>
            <person name="Cheng J.F."/>
            <person name="Pitluck S."/>
            <person name="Liolios K."/>
            <person name="Pagani I."/>
            <person name="Ivanova N."/>
            <person name="Huntemann M."/>
            <person name="Mavromatis K."/>
            <person name="Ovchinikova G."/>
            <person name="Pati A."/>
            <person name="Tapia R."/>
            <person name="Han C."/>
            <person name="Goodwin L."/>
            <person name="Chen A."/>
            <person name="Palaniappan K."/>
            <person name="Land M."/>
            <person name="Hauser L."/>
            <person name="Ngatchou-Djao O.D."/>
            <person name="Rohde M."/>
            <person name="Pukall R."/>
            <person name="Spring S."/>
            <person name="Abt B."/>
            <person name="Goker M."/>
            <person name="Detter J.C."/>
            <person name="Woyke T."/>
            <person name="Bristow J."/>
            <person name="Markowitz V."/>
            <person name="Hugenholtz P."/>
            <person name="Eisen J.A."/>
            <person name="Kyrpides N.C."/>
            <person name="Klenk H.P."/>
            <person name="Lapidus A."/>
        </authorList>
    </citation>
    <scope>NUCLEOTIDE SEQUENCE [LARGE SCALE GENOMIC DNA]</scope>
    <source>
        <strain evidence="20">DSM 15567 / CIP 107919 / 50-1 BON</strain>
    </source>
</reference>
<feature type="binding site" evidence="16">
    <location>
        <position position="117"/>
    </location>
    <ligand>
        <name>Mg(2+)</name>
        <dbReference type="ChEBI" id="CHEBI:18420"/>
    </ligand>
</feature>
<keyword evidence="11 16" id="KW-0255">Endonuclease</keyword>
<dbReference type="GO" id="GO:0008033">
    <property type="term" value="P:tRNA processing"/>
    <property type="evidence" value="ECO:0007669"/>
    <property type="project" value="UniProtKB-KW"/>
</dbReference>
<dbReference type="PANTHER" id="PTHR14950">
    <property type="entry name" value="DICER-RELATED"/>
    <property type="match status" value="1"/>
</dbReference>
<dbReference type="STRING" id="697281.Mahau_1051"/>
<dbReference type="InterPro" id="IPR036389">
    <property type="entry name" value="RNase_III_sf"/>
</dbReference>
<feature type="binding site" evidence="16">
    <location>
        <position position="120"/>
    </location>
    <ligand>
        <name>Mg(2+)</name>
        <dbReference type="ChEBI" id="CHEBI:18420"/>
    </ligand>
</feature>
<gene>
    <name evidence="16" type="primary">rnc</name>
    <name evidence="19" type="ordered locus">Mahau_1051</name>
</gene>
<dbReference type="CDD" id="cd10845">
    <property type="entry name" value="DSRM_RNAse_III_family"/>
    <property type="match status" value="1"/>
</dbReference>
<feature type="active site" evidence="16">
    <location>
        <position position="120"/>
    </location>
</feature>
<keyword evidence="16" id="KW-0699">rRNA-binding</keyword>
<dbReference type="PROSITE" id="PS50137">
    <property type="entry name" value="DS_RBD"/>
    <property type="match status" value="1"/>
</dbReference>
<comment type="similarity">
    <text evidence="3">Belongs to the ribonuclease III family.</text>
</comment>
<feature type="domain" description="RNase III" evidence="18">
    <location>
        <begin position="4"/>
        <end position="131"/>
    </location>
</feature>
<evidence type="ECO:0000256" key="14">
    <source>
        <dbReference type="ARBA" id="ARBA00022884"/>
    </source>
</evidence>
<keyword evidence="6 16" id="KW-0698">rRNA processing</keyword>
<keyword evidence="7 16" id="KW-0507">mRNA processing</keyword>
<name>F4A2R9_MAHA5</name>
<dbReference type="SUPFAM" id="SSF54768">
    <property type="entry name" value="dsRNA-binding domain-like"/>
    <property type="match status" value="1"/>
</dbReference>
<comment type="subunit">
    <text evidence="4 16">Homodimer.</text>
</comment>
<comment type="function">
    <text evidence="15 16">Digests double-stranded RNA. Involved in the processing of primary rRNA transcript to yield the immediate precursors to the large and small rRNAs (23S and 16S). Processes some mRNAs, and tRNAs when they are encoded in the rRNA operon. Processes pre-crRNA and tracrRNA of type II CRISPR loci if present in the organism.</text>
</comment>
<accession>F4A2R9</accession>
<dbReference type="EC" id="3.1.26.3" evidence="16"/>
<evidence type="ECO:0000256" key="11">
    <source>
        <dbReference type="ARBA" id="ARBA00022759"/>
    </source>
</evidence>
<keyword evidence="9 16" id="KW-0540">Nuclease</keyword>
<comment type="cofactor">
    <cofactor evidence="16">
        <name>Mg(2+)</name>
        <dbReference type="ChEBI" id="CHEBI:18420"/>
    </cofactor>
</comment>
<keyword evidence="20" id="KW-1185">Reference proteome</keyword>
<evidence type="ECO:0000256" key="13">
    <source>
        <dbReference type="ARBA" id="ARBA00022842"/>
    </source>
</evidence>
<dbReference type="FunFam" id="3.30.160.20:FF:000003">
    <property type="entry name" value="Ribonuclease 3"/>
    <property type="match status" value="1"/>
</dbReference>
<keyword evidence="8 16" id="KW-0819">tRNA processing</keyword>
<keyword evidence="10 16" id="KW-0479">Metal-binding</keyword>
<dbReference type="eggNOG" id="COG0571">
    <property type="taxonomic scope" value="Bacteria"/>
</dbReference>
<feature type="domain" description="DRBM" evidence="17">
    <location>
        <begin position="158"/>
        <end position="227"/>
    </location>
</feature>
<evidence type="ECO:0000256" key="5">
    <source>
        <dbReference type="ARBA" id="ARBA00022490"/>
    </source>
</evidence>
<dbReference type="CDD" id="cd00593">
    <property type="entry name" value="RIBOc"/>
    <property type="match status" value="1"/>
</dbReference>
<evidence type="ECO:0000256" key="16">
    <source>
        <dbReference type="HAMAP-Rule" id="MF_00104"/>
    </source>
</evidence>
<evidence type="ECO:0000256" key="1">
    <source>
        <dbReference type="ARBA" id="ARBA00000109"/>
    </source>
</evidence>
<dbReference type="PANTHER" id="PTHR14950:SF37">
    <property type="entry name" value="ENDORIBONUCLEASE DICER"/>
    <property type="match status" value="1"/>
</dbReference>
<protein>
    <recommendedName>
        <fullName evidence="16">Ribonuclease 3</fullName>
        <ecNumber evidence="16">3.1.26.3</ecNumber>
    </recommendedName>
    <alternativeName>
        <fullName evidence="16">Ribonuclease III</fullName>
        <shortName evidence="16">RNase III</shortName>
    </alternativeName>
</protein>
<evidence type="ECO:0000256" key="8">
    <source>
        <dbReference type="ARBA" id="ARBA00022694"/>
    </source>
</evidence>
<evidence type="ECO:0000259" key="18">
    <source>
        <dbReference type="PROSITE" id="PS50142"/>
    </source>
</evidence>
<evidence type="ECO:0000313" key="19">
    <source>
        <dbReference type="EMBL" id="AEE96249.1"/>
    </source>
</evidence>
<dbReference type="GO" id="GO:0006397">
    <property type="term" value="P:mRNA processing"/>
    <property type="evidence" value="ECO:0007669"/>
    <property type="project" value="UniProtKB-UniRule"/>
</dbReference>
<evidence type="ECO:0000256" key="6">
    <source>
        <dbReference type="ARBA" id="ARBA00022552"/>
    </source>
</evidence>
<comment type="subcellular location">
    <subcellularLocation>
        <location evidence="2 16">Cytoplasm</location>
    </subcellularLocation>
</comment>
<evidence type="ECO:0000256" key="10">
    <source>
        <dbReference type="ARBA" id="ARBA00022723"/>
    </source>
</evidence>
<feature type="active site" evidence="16">
    <location>
        <position position="48"/>
    </location>
</feature>
<dbReference type="NCBIfam" id="TIGR02191">
    <property type="entry name" value="RNaseIII"/>
    <property type="match status" value="1"/>
</dbReference>
<keyword evidence="14 16" id="KW-0694">RNA-binding</keyword>
<dbReference type="GO" id="GO:0005737">
    <property type="term" value="C:cytoplasm"/>
    <property type="evidence" value="ECO:0007669"/>
    <property type="project" value="UniProtKB-SubCell"/>
</dbReference>
<dbReference type="PROSITE" id="PS50142">
    <property type="entry name" value="RNASE_3_2"/>
    <property type="match status" value="1"/>
</dbReference>
<dbReference type="KEGG" id="mas:Mahau_1051"/>
<evidence type="ECO:0000256" key="4">
    <source>
        <dbReference type="ARBA" id="ARBA00011738"/>
    </source>
</evidence>
<dbReference type="Gene3D" id="1.10.1520.10">
    <property type="entry name" value="Ribonuclease III domain"/>
    <property type="match status" value="1"/>
</dbReference>
<dbReference type="GO" id="GO:0042802">
    <property type="term" value="F:identical protein binding"/>
    <property type="evidence" value="ECO:0007669"/>
    <property type="project" value="UniProtKB-ARBA"/>
</dbReference>
<dbReference type="InterPro" id="IPR014720">
    <property type="entry name" value="dsRBD_dom"/>
</dbReference>
<dbReference type="HAMAP" id="MF_00104">
    <property type="entry name" value="RNase_III"/>
    <property type="match status" value="1"/>
</dbReference>
<sequence length="228" mass="25488">MERLKELMDLLGYRFNDINKLDEALTHSSYAYEHGLDYYNERLELLGDSVLNIIITDYLFVTYPELSEGNLSKLRSNIVSEKPLYKVAAAMNLGSYLLLSRGEKLSHGDMRPSTLADTVEAIIGAVYLDGGFDAAKVFVLSLLAPIIEETAAISNFNDYKSELQERLQIDGYSDIKYEIIREEGPDHDKMFFAEVKVDGKPVGRGSGRSKKDAEQKAAQQALSELFGA</sequence>
<dbReference type="HOGENOM" id="CLU_000907_1_3_9"/>
<comment type="catalytic activity">
    <reaction evidence="1 16">
        <text>Endonucleolytic cleavage to 5'-phosphomonoester.</text>
        <dbReference type="EC" id="3.1.26.3"/>
    </reaction>
</comment>
<evidence type="ECO:0000256" key="12">
    <source>
        <dbReference type="ARBA" id="ARBA00022801"/>
    </source>
</evidence>
<proteinExistence type="inferred from homology"/>
<dbReference type="GO" id="GO:0004525">
    <property type="term" value="F:ribonuclease III activity"/>
    <property type="evidence" value="ECO:0007669"/>
    <property type="project" value="UniProtKB-UniRule"/>
</dbReference>
<dbReference type="FunFam" id="1.10.1520.10:FF:000001">
    <property type="entry name" value="Ribonuclease 3"/>
    <property type="match status" value="1"/>
</dbReference>
<dbReference type="AlphaFoldDB" id="F4A2R9"/>
<dbReference type="InterPro" id="IPR011907">
    <property type="entry name" value="RNase_III"/>
</dbReference>
<dbReference type="Pfam" id="PF00035">
    <property type="entry name" value="dsrm"/>
    <property type="match status" value="1"/>
</dbReference>
<feature type="binding site" evidence="16">
    <location>
        <position position="44"/>
    </location>
    <ligand>
        <name>Mg(2+)</name>
        <dbReference type="ChEBI" id="CHEBI:18420"/>
    </ligand>
</feature>
<evidence type="ECO:0000256" key="7">
    <source>
        <dbReference type="ARBA" id="ARBA00022664"/>
    </source>
</evidence>
<evidence type="ECO:0000259" key="17">
    <source>
        <dbReference type="PROSITE" id="PS50137"/>
    </source>
</evidence>
<dbReference type="SMART" id="SM00535">
    <property type="entry name" value="RIBOc"/>
    <property type="match status" value="1"/>
</dbReference>
<keyword evidence="12 16" id="KW-0378">Hydrolase</keyword>
<dbReference type="SMART" id="SM00358">
    <property type="entry name" value="DSRM"/>
    <property type="match status" value="1"/>
</dbReference>
<dbReference type="GO" id="GO:0046872">
    <property type="term" value="F:metal ion binding"/>
    <property type="evidence" value="ECO:0007669"/>
    <property type="project" value="UniProtKB-KW"/>
</dbReference>
<dbReference type="Pfam" id="PF14622">
    <property type="entry name" value="Ribonucleas_3_3"/>
    <property type="match status" value="1"/>
</dbReference>
<evidence type="ECO:0000256" key="15">
    <source>
        <dbReference type="ARBA" id="ARBA00049596"/>
    </source>
</evidence>
<dbReference type="SUPFAM" id="SSF69065">
    <property type="entry name" value="RNase III domain-like"/>
    <property type="match status" value="1"/>
</dbReference>